<name>A0AAX4HJR1_9BACT</name>
<feature type="chain" id="PRO_5043735636" evidence="1">
    <location>
        <begin position="20"/>
        <end position="355"/>
    </location>
</feature>
<organism evidence="2 3">
    <name type="scientific">Peredibacter starrii</name>
    <dbReference type="NCBI Taxonomy" id="28202"/>
    <lineage>
        <taxon>Bacteria</taxon>
        <taxon>Pseudomonadati</taxon>
        <taxon>Bdellovibrionota</taxon>
        <taxon>Bacteriovoracia</taxon>
        <taxon>Bacteriovoracales</taxon>
        <taxon>Bacteriovoracaceae</taxon>
        <taxon>Peredibacter</taxon>
    </lineage>
</organism>
<evidence type="ECO:0000313" key="3">
    <source>
        <dbReference type="Proteomes" id="UP001324634"/>
    </source>
</evidence>
<evidence type="ECO:0000256" key="1">
    <source>
        <dbReference type="SAM" id="SignalP"/>
    </source>
</evidence>
<sequence length="355" mass="40755">MKRISGLIAFLTLTNVTFASTSNMKMAWENISDPEIMSYFFTKTFRDLPLKGEVTPSKKYWSGDYWALKNGNINYRWYAKKKIGWNLNSPTKERAMRMTIPELAELAPSEKYDLFTGNYNYPLRDEVYRRADPNAEIWEGMCHGWSPATMNHEEPTPKVLRNPDGIDIPFGSSDIKALVSYYYAYGFQTPTVYQMGLRCYKGGFLNFDHDCKDDMNAGAFHLVLANRIGIDGKGFVADIQRYKEVWNHPFSKYSSTVVDEYGADSDAAPGAVKTLRIKTTVTYIDENGHDWQPVRGTPKQHEKTVNYEYEVELDSFGKIVGGKWISKARPDFLWFKTKARKFEGTLSRLGELLND</sequence>
<protein>
    <submittedName>
        <fullName evidence="2">Uncharacterized protein</fullName>
    </submittedName>
</protein>
<dbReference type="AlphaFoldDB" id="A0AAX4HJR1"/>
<dbReference type="KEGG" id="psti:SOO65_12345"/>
<keyword evidence="3" id="KW-1185">Reference proteome</keyword>
<reference evidence="2 3" key="1">
    <citation type="submission" date="2023-11" db="EMBL/GenBank/DDBJ databases">
        <title>Peredibacter starrii A3.12.</title>
        <authorList>
            <person name="Mitchell R.J."/>
        </authorList>
    </citation>
    <scope>NUCLEOTIDE SEQUENCE [LARGE SCALE GENOMIC DNA]</scope>
    <source>
        <strain evidence="2 3">A3.12</strain>
    </source>
</reference>
<evidence type="ECO:0000313" key="2">
    <source>
        <dbReference type="EMBL" id="WPU63479.1"/>
    </source>
</evidence>
<dbReference type="GO" id="GO:0016755">
    <property type="term" value="F:aminoacyltransferase activity"/>
    <property type="evidence" value="ECO:0007669"/>
    <property type="project" value="InterPro"/>
</dbReference>
<dbReference type="InterPro" id="IPR032048">
    <property type="entry name" value="TGase_elicitor"/>
</dbReference>
<dbReference type="EMBL" id="CP139487">
    <property type="protein sequence ID" value="WPU63479.1"/>
    <property type="molecule type" value="Genomic_DNA"/>
</dbReference>
<dbReference type="Proteomes" id="UP001324634">
    <property type="component" value="Chromosome"/>
</dbReference>
<proteinExistence type="predicted"/>
<dbReference type="RefSeq" id="WP_321390261.1">
    <property type="nucleotide sequence ID" value="NZ_CP139487.1"/>
</dbReference>
<gene>
    <name evidence="2" type="ORF">SOO65_12345</name>
</gene>
<accession>A0AAX4HJR1</accession>
<keyword evidence="1" id="KW-0732">Signal</keyword>
<feature type="signal peptide" evidence="1">
    <location>
        <begin position="1"/>
        <end position="19"/>
    </location>
</feature>
<dbReference type="Pfam" id="PF16683">
    <property type="entry name" value="TGase_elicitor"/>
    <property type="match status" value="1"/>
</dbReference>